<dbReference type="FunFam" id="3.40.1440.10:FF:000001">
    <property type="entry name" value="UvrABC system protein C"/>
    <property type="match status" value="1"/>
</dbReference>
<dbReference type="RefSeq" id="WP_014661432.1">
    <property type="nucleotide sequence ID" value="NC_017737.1"/>
</dbReference>
<evidence type="ECO:0000259" key="10">
    <source>
        <dbReference type="PROSITE" id="PS50165"/>
    </source>
</evidence>
<evidence type="ECO:0000259" key="8">
    <source>
        <dbReference type="PROSITE" id="PS50151"/>
    </source>
</evidence>
<keyword evidence="2 7" id="KW-0227">DNA damage</keyword>
<dbReference type="PANTHER" id="PTHR30562:SF1">
    <property type="entry name" value="UVRABC SYSTEM PROTEIN C"/>
    <property type="match status" value="1"/>
</dbReference>
<organism evidence="11 12">
    <name type="scientific">Helicobacter cetorum (strain ATCC BAA-429 / MIT 00-7128)</name>
    <dbReference type="NCBI Taxonomy" id="182217"/>
    <lineage>
        <taxon>Bacteria</taxon>
        <taxon>Pseudomonadati</taxon>
        <taxon>Campylobacterota</taxon>
        <taxon>Epsilonproteobacteria</taxon>
        <taxon>Campylobacterales</taxon>
        <taxon>Helicobacteraceae</taxon>
        <taxon>Helicobacter</taxon>
    </lineage>
</organism>
<dbReference type="GO" id="GO:0009432">
    <property type="term" value="P:SOS response"/>
    <property type="evidence" value="ECO:0007669"/>
    <property type="project" value="UniProtKB-UniRule"/>
</dbReference>
<dbReference type="PROSITE" id="PS50151">
    <property type="entry name" value="UVR"/>
    <property type="match status" value="1"/>
</dbReference>
<dbReference type="InterPro" id="IPR004791">
    <property type="entry name" value="UvrC"/>
</dbReference>
<dbReference type="GO" id="GO:0009381">
    <property type="term" value="F:excinuclease ABC activity"/>
    <property type="evidence" value="ECO:0007669"/>
    <property type="project" value="UniProtKB-UniRule"/>
</dbReference>
<dbReference type="SUPFAM" id="SSF82771">
    <property type="entry name" value="GIY-YIG endonuclease"/>
    <property type="match status" value="1"/>
</dbReference>
<dbReference type="PROSITE" id="PS50164">
    <property type="entry name" value="GIY_YIG"/>
    <property type="match status" value="1"/>
</dbReference>
<dbReference type="eggNOG" id="COG0322">
    <property type="taxonomic scope" value="Bacteria"/>
</dbReference>
<comment type="similarity">
    <text evidence="7">Belongs to the UvrC family.</text>
</comment>
<keyword evidence="6 7" id="KW-0742">SOS response</keyword>
<dbReference type="InterPro" id="IPR047296">
    <property type="entry name" value="GIY-YIG_UvrC_Cho"/>
</dbReference>
<dbReference type="InterPro" id="IPR050066">
    <property type="entry name" value="UvrABC_protein_C"/>
</dbReference>
<dbReference type="Pfam" id="PF22920">
    <property type="entry name" value="UvrC_RNaseH"/>
    <property type="match status" value="1"/>
</dbReference>
<dbReference type="GO" id="GO:0006289">
    <property type="term" value="P:nucleotide-excision repair"/>
    <property type="evidence" value="ECO:0007669"/>
    <property type="project" value="UniProtKB-UniRule"/>
</dbReference>
<feature type="domain" description="GIY-YIG" evidence="9">
    <location>
        <begin position="13"/>
        <end position="99"/>
    </location>
</feature>
<dbReference type="SMART" id="SM00465">
    <property type="entry name" value="GIYc"/>
    <property type="match status" value="1"/>
</dbReference>
<dbReference type="Proteomes" id="UP000005010">
    <property type="component" value="Chromosome"/>
</dbReference>
<evidence type="ECO:0000256" key="2">
    <source>
        <dbReference type="ARBA" id="ARBA00022763"/>
    </source>
</evidence>
<dbReference type="AlphaFoldDB" id="I0ENP5"/>
<dbReference type="NCBIfam" id="TIGR00194">
    <property type="entry name" value="uvrC"/>
    <property type="match status" value="1"/>
</dbReference>
<dbReference type="GO" id="GO:0005737">
    <property type="term" value="C:cytoplasm"/>
    <property type="evidence" value="ECO:0007669"/>
    <property type="project" value="UniProtKB-SubCell"/>
</dbReference>
<evidence type="ECO:0000313" key="11">
    <source>
        <dbReference type="EMBL" id="AFI04564.1"/>
    </source>
</evidence>
<accession>I0ENP5</accession>
<dbReference type="InterPro" id="IPR000305">
    <property type="entry name" value="GIY-YIG_endonuc"/>
</dbReference>
<evidence type="ECO:0000256" key="3">
    <source>
        <dbReference type="ARBA" id="ARBA00022769"/>
    </source>
</evidence>
<keyword evidence="12" id="KW-1185">Reference proteome</keyword>
<proteinExistence type="inferred from homology"/>
<dbReference type="InterPro" id="IPR035901">
    <property type="entry name" value="GIY-YIG_endonuc_sf"/>
</dbReference>
<evidence type="ECO:0000256" key="1">
    <source>
        <dbReference type="ARBA" id="ARBA00022490"/>
    </source>
</evidence>
<dbReference type="GO" id="GO:0009380">
    <property type="term" value="C:excinuclease repair complex"/>
    <property type="evidence" value="ECO:0007669"/>
    <property type="project" value="InterPro"/>
</dbReference>
<comment type="subunit">
    <text evidence="7">Interacts with UvrB in an incision complex.</text>
</comment>
<evidence type="ECO:0000313" key="12">
    <source>
        <dbReference type="Proteomes" id="UP000005010"/>
    </source>
</evidence>
<feature type="domain" description="UvrC family homology region profile" evidence="10">
    <location>
        <begin position="271"/>
        <end position="478"/>
    </location>
</feature>
<feature type="domain" description="UVR" evidence="8">
    <location>
        <begin position="205"/>
        <end position="240"/>
    </location>
</feature>
<dbReference type="PATRIC" id="fig|182217.3.peg.1379"/>
<comment type="subcellular location">
    <subcellularLocation>
        <location evidence="7">Cytoplasm</location>
    </subcellularLocation>
</comment>
<dbReference type="InterPro" id="IPR001943">
    <property type="entry name" value="UVR_dom"/>
</dbReference>
<dbReference type="InterPro" id="IPR036876">
    <property type="entry name" value="UVR_dom_sf"/>
</dbReference>
<dbReference type="PROSITE" id="PS50165">
    <property type="entry name" value="UVRC"/>
    <property type="match status" value="1"/>
</dbReference>
<sequence>MSSLLASLKNLPECSGVYQYFDKDNQLLYIGKAKNLKKRVRSYFSIQDDEVFVNKRNSPRIQIMAHQIRSLQTILVEHEQDALILENSLIKQLKPKYNILLRDDKTYPYIYMDFSVDFPIPLITRKVLKQSNIKVFGPFTSGAKDILDSLYELLPLVQKKNCIKDKKACLFYQIERCKAPCENKITKEEYLKIAQRALEMIENKDLLVKELALKMERLSNHLRFEEALIYRDRITRIKKIAPNLRMDLAKLYDLDIFAFYSEGHNAVLVKMFMREGKIISSAFERLHSQNDFDIEEVIKQAILNHYQAHLPFVPEQILLAQSCNDETLLELETFLNNRYHKKVSLVVPKRGDKFALIQIAMTNAKEIFNAKALEFLDEEELLLNIQELFSLRLLPYRVEVFDTSHHANKHCVGGMIVYENKEFQKDSYRRYHLEGENEYAQMTELLTRRALSFDKNPPPDLWVIDGGKAQLKIALEVIASSGSSVEVIAISKEKRDFKAYRSKGGAKDMIHTSSQTLALLPSDKRLQWVQKLRDESHRYAISFHRAQKQASVKKIALLEEKGIGKASVKKLLDYFGSFEAIEKASEQEKNAVLRKRI</sequence>
<keyword evidence="1 7" id="KW-0963">Cytoplasm</keyword>
<name>I0ENP5_HELC0</name>
<dbReference type="Gene3D" id="3.30.420.340">
    <property type="entry name" value="UvrC, RNAse H endonuclease domain"/>
    <property type="match status" value="1"/>
</dbReference>
<dbReference type="Pfam" id="PF02151">
    <property type="entry name" value="UVR"/>
    <property type="match status" value="1"/>
</dbReference>
<evidence type="ECO:0000259" key="9">
    <source>
        <dbReference type="PROSITE" id="PS50164"/>
    </source>
</evidence>
<dbReference type="SUPFAM" id="SSF46600">
    <property type="entry name" value="C-terminal UvrC-binding domain of UvrB"/>
    <property type="match status" value="1"/>
</dbReference>
<dbReference type="KEGG" id="hce:HCW_06530"/>
<reference evidence="12" key="1">
    <citation type="submission" date="2012-04" db="EMBL/GenBank/DDBJ databases">
        <title>Complete genome sequence of Helicobacter cetorum strain MIT 00-7128.</title>
        <authorList>
            <person name="Kersulyte D."/>
            <person name="Berg D.E."/>
        </authorList>
    </citation>
    <scope>NUCLEOTIDE SEQUENCE [LARGE SCALE GENOMIC DNA]</scope>
    <source>
        <strain evidence="12">MIT 00-7128</strain>
    </source>
</reference>
<dbReference type="Gene3D" id="3.40.1440.10">
    <property type="entry name" value="GIY-YIG endonuclease"/>
    <property type="match status" value="1"/>
</dbReference>
<keyword evidence="5 7" id="KW-0234">DNA repair</keyword>
<dbReference type="EMBL" id="CP003479">
    <property type="protein sequence ID" value="AFI04564.1"/>
    <property type="molecule type" value="Genomic_DNA"/>
</dbReference>
<dbReference type="CDD" id="cd10434">
    <property type="entry name" value="GIY-YIG_UvrC_Cho"/>
    <property type="match status" value="1"/>
</dbReference>
<dbReference type="GO" id="GO:0003677">
    <property type="term" value="F:DNA binding"/>
    <property type="evidence" value="ECO:0007669"/>
    <property type="project" value="UniProtKB-UniRule"/>
</dbReference>
<keyword evidence="3 7" id="KW-0228">DNA excision</keyword>
<dbReference type="HAMAP" id="MF_00203">
    <property type="entry name" value="UvrC"/>
    <property type="match status" value="1"/>
</dbReference>
<dbReference type="STRING" id="182217.HCW_06530"/>
<gene>
    <name evidence="7 11" type="primary">uvrC</name>
    <name evidence="11" type="ordered locus">HCW_06530</name>
</gene>
<keyword evidence="4 7" id="KW-0267">Excision nuclease</keyword>
<dbReference type="Gene3D" id="1.10.150.20">
    <property type="entry name" value="5' to 3' exonuclease, C-terminal subdomain"/>
    <property type="match status" value="1"/>
</dbReference>
<dbReference type="HOGENOM" id="CLU_014841_3_2_7"/>
<dbReference type="InterPro" id="IPR001162">
    <property type="entry name" value="UvrC_RNase_H_dom"/>
</dbReference>
<evidence type="ECO:0000256" key="6">
    <source>
        <dbReference type="ARBA" id="ARBA00023236"/>
    </source>
</evidence>
<dbReference type="SUPFAM" id="SSF47781">
    <property type="entry name" value="RuvA domain 2-like"/>
    <property type="match status" value="1"/>
</dbReference>
<comment type="function">
    <text evidence="7">The UvrABC repair system catalyzes the recognition and processing of DNA lesions. UvrC both incises the 5' and 3' sides of the lesion. The N-terminal half is responsible for the 3' incision and the C-terminal half is responsible for the 5' incision.</text>
</comment>
<dbReference type="InterPro" id="IPR038476">
    <property type="entry name" value="UvrC_RNase_H_dom_sf"/>
</dbReference>
<evidence type="ECO:0000256" key="4">
    <source>
        <dbReference type="ARBA" id="ARBA00022881"/>
    </source>
</evidence>
<evidence type="ECO:0000256" key="5">
    <source>
        <dbReference type="ARBA" id="ARBA00023204"/>
    </source>
</evidence>
<evidence type="ECO:0000256" key="7">
    <source>
        <dbReference type="HAMAP-Rule" id="MF_00203"/>
    </source>
</evidence>
<dbReference type="InterPro" id="IPR010994">
    <property type="entry name" value="RuvA_2-like"/>
</dbReference>
<dbReference type="PANTHER" id="PTHR30562">
    <property type="entry name" value="UVRC/OXIDOREDUCTASE"/>
    <property type="match status" value="1"/>
</dbReference>
<dbReference type="Pfam" id="PF08459">
    <property type="entry name" value="UvrC_RNaseH_dom"/>
    <property type="match status" value="1"/>
</dbReference>
<protein>
    <recommendedName>
        <fullName evidence="7">UvrABC system protein C</fullName>
        <shortName evidence="7">Protein UvrC</shortName>
    </recommendedName>
    <alternativeName>
        <fullName evidence="7">Excinuclease ABC subunit C</fullName>
    </alternativeName>
</protein>
<dbReference type="Pfam" id="PF01541">
    <property type="entry name" value="GIY-YIG"/>
    <property type="match status" value="1"/>
</dbReference>